<sequence length="180" mass="19125">MAPTLGAMDLIFPSDSVIVVAGVPGAGKTTLLRRAVDRELATVVDTDDRARRGPLLYLGHYARIAMAIAGAKPAVIHSRGTKTVARRTILALATLRGRPAHLLLLHADRAVAEAGQRARGRTVSDSEMDRQVGDWQALLASGTLQAEGWATVELMDRERAAAVTELRFTPAHHAAPALAA</sequence>
<dbReference type="EMBL" id="RBIL01000002">
    <property type="protein sequence ID" value="RKQ86435.1"/>
    <property type="molecule type" value="Genomic_DNA"/>
</dbReference>
<dbReference type="Pfam" id="PF13671">
    <property type="entry name" value="AAA_33"/>
    <property type="match status" value="1"/>
</dbReference>
<evidence type="ECO:0000313" key="1">
    <source>
        <dbReference type="EMBL" id="RKQ86435.1"/>
    </source>
</evidence>
<reference evidence="1 2" key="1">
    <citation type="submission" date="2018-10" db="EMBL/GenBank/DDBJ databases">
        <title>Genomic Encyclopedia of Archaeal and Bacterial Type Strains, Phase II (KMG-II): from individual species to whole genera.</title>
        <authorList>
            <person name="Goeker M."/>
        </authorList>
    </citation>
    <scope>NUCLEOTIDE SEQUENCE [LARGE SCALE GENOMIC DNA]</scope>
    <source>
        <strain evidence="1 2">DSM 14954</strain>
    </source>
</reference>
<protein>
    <submittedName>
        <fullName evidence="1">AAA domain-containing protein</fullName>
    </submittedName>
</protein>
<dbReference type="Proteomes" id="UP000278962">
    <property type="component" value="Unassembled WGS sequence"/>
</dbReference>
<gene>
    <name evidence="1" type="ORF">C8N24_4447</name>
</gene>
<dbReference type="InterPro" id="IPR027417">
    <property type="entry name" value="P-loop_NTPase"/>
</dbReference>
<dbReference type="AlphaFoldDB" id="A0A660KZD5"/>
<keyword evidence="2" id="KW-1185">Reference proteome</keyword>
<dbReference type="Gene3D" id="3.40.50.300">
    <property type="entry name" value="P-loop containing nucleotide triphosphate hydrolases"/>
    <property type="match status" value="1"/>
</dbReference>
<organism evidence="1 2">
    <name type="scientific">Solirubrobacter pauli</name>
    <dbReference type="NCBI Taxonomy" id="166793"/>
    <lineage>
        <taxon>Bacteria</taxon>
        <taxon>Bacillati</taxon>
        <taxon>Actinomycetota</taxon>
        <taxon>Thermoleophilia</taxon>
        <taxon>Solirubrobacterales</taxon>
        <taxon>Solirubrobacteraceae</taxon>
        <taxon>Solirubrobacter</taxon>
    </lineage>
</organism>
<comment type="caution">
    <text evidence="1">The sequence shown here is derived from an EMBL/GenBank/DDBJ whole genome shotgun (WGS) entry which is preliminary data.</text>
</comment>
<proteinExistence type="predicted"/>
<dbReference type="SUPFAM" id="SSF52540">
    <property type="entry name" value="P-loop containing nucleoside triphosphate hydrolases"/>
    <property type="match status" value="1"/>
</dbReference>
<evidence type="ECO:0000313" key="2">
    <source>
        <dbReference type="Proteomes" id="UP000278962"/>
    </source>
</evidence>
<name>A0A660KZD5_9ACTN</name>
<dbReference type="OrthoDB" id="3523587at2"/>
<accession>A0A660KZD5</accession>